<dbReference type="RefSeq" id="WP_305977311.1">
    <property type="nucleotide sequence ID" value="NZ_JAPJDZ010000103.1"/>
</dbReference>
<keyword evidence="5" id="KW-1133">Transmembrane helix</keyword>
<comment type="subcellular location">
    <subcellularLocation>
        <location evidence="1">Membrane</location>
    </subcellularLocation>
</comment>
<evidence type="ECO:0000313" key="8">
    <source>
        <dbReference type="Proteomes" id="UP001231109"/>
    </source>
</evidence>
<dbReference type="Gene3D" id="1.10.287.950">
    <property type="entry name" value="Methyl-accepting chemotaxis protein"/>
    <property type="match status" value="1"/>
</dbReference>
<dbReference type="EMBL" id="JAPJDZ010000103">
    <property type="protein sequence ID" value="MDP5138148.1"/>
    <property type="molecule type" value="Genomic_DNA"/>
</dbReference>
<keyword evidence="2 3" id="KW-0807">Transducer</keyword>
<feature type="transmembrane region" description="Helical" evidence="5">
    <location>
        <begin position="12"/>
        <end position="43"/>
    </location>
</feature>
<sequence length="382" mass="42126">MIASDYKKIVMLSGGFIICVATHIFLGWSILALCILFALSLLMCFLDAKRVDDAKQEQKTGAEEELHQAKQAYKQLLREIDELMLECRDSILAINSTQNHAVETLTGSFSNLKSLTEFQSQEILKLLASDKTQSGKTWMEEFATNTANTLERFVETTINMSASSMDLVEQVDKINSSVPDVLKALKDIDQIASQTNLLALNAAIEAARAGEAGRGFAVVADEVRSLSNRSAGFSEQIQKRLKDMAEQIQHLTSDIGHVASQDVSYVMDAKKDVQQAMSQLVSKAADDNVHTGHLADNTKALQQALYDAIRGLQFGDINSQHLVYAAENLGFIQSHLAGLKSSEVVHVNADLHKKLQEMRQYREKRLNPVSASSVDGGDIDFF</sequence>
<keyword evidence="5" id="KW-0472">Membrane</keyword>
<evidence type="ECO:0000256" key="2">
    <source>
        <dbReference type="ARBA" id="ARBA00023224"/>
    </source>
</evidence>
<dbReference type="SUPFAM" id="SSF58104">
    <property type="entry name" value="Methyl-accepting chemotaxis protein (MCP) signaling domain"/>
    <property type="match status" value="1"/>
</dbReference>
<proteinExistence type="predicted"/>
<name>A0ABT9I443_9GAMM</name>
<evidence type="ECO:0000259" key="6">
    <source>
        <dbReference type="PROSITE" id="PS50111"/>
    </source>
</evidence>
<feature type="domain" description="Methyl-accepting transducer" evidence="6">
    <location>
        <begin position="143"/>
        <end position="286"/>
    </location>
</feature>
<keyword evidence="8" id="KW-1185">Reference proteome</keyword>
<gene>
    <name evidence="7" type="ORF">ORJ04_19560</name>
</gene>
<dbReference type="PANTHER" id="PTHR32089:SF41">
    <property type="entry name" value="METHYL-ACCEPTING CHEMOTAXIS PROTEIN"/>
    <property type="match status" value="1"/>
</dbReference>
<dbReference type="PANTHER" id="PTHR32089">
    <property type="entry name" value="METHYL-ACCEPTING CHEMOTAXIS PROTEIN MCPB"/>
    <property type="match status" value="1"/>
</dbReference>
<feature type="coiled-coil region" evidence="4">
    <location>
        <begin position="59"/>
        <end position="86"/>
    </location>
</feature>
<protein>
    <submittedName>
        <fullName evidence="7">Methyl-accepting chemotaxis protein</fullName>
    </submittedName>
</protein>
<dbReference type="Pfam" id="PF00015">
    <property type="entry name" value="MCPsignal"/>
    <property type="match status" value="1"/>
</dbReference>
<evidence type="ECO:0000256" key="1">
    <source>
        <dbReference type="ARBA" id="ARBA00004370"/>
    </source>
</evidence>
<evidence type="ECO:0000256" key="4">
    <source>
        <dbReference type="SAM" id="Coils"/>
    </source>
</evidence>
<evidence type="ECO:0000256" key="3">
    <source>
        <dbReference type="PROSITE-ProRule" id="PRU00284"/>
    </source>
</evidence>
<reference evidence="7 8" key="1">
    <citation type="submission" date="2022-11" db="EMBL/GenBank/DDBJ databases">
        <title>Viruses from the air-sea interface of a natural surface slick.</title>
        <authorList>
            <person name="Rahlff J."/>
            <person name="Holmfeldt K."/>
        </authorList>
    </citation>
    <scope>NUCLEOTIDE SEQUENCE [LARGE SCALE GENOMIC DNA]</scope>
    <source>
        <strain evidence="7 8">SMS4</strain>
    </source>
</reference>
<keyword evidence="4" id="KW-0175">Coiled coil</keyword>
<comment type="caution">
    <text evidence="7">The sequence shown here is derived from an EMBL/GenBank/DDBJ whole genome shotgun (WGS) entry which is preliminary data.</text>
</comment>
<dbReference type="InterPro" id="IPR004089">
    <property type="entry name" value="MCPsignal_dom"/>
</dbReference>
<accession>A0ABT9I443</accession>
<dbReference type="Proteomes" id="UP001231109">
    <property type="component" value="Unassembled WGS sequence"/>
</dbReference>
<evidence type="ECO:0000256" key="5">
    <source>
        <dbReference type="SAM" id="Phobius"/>
    </source>
</evidence>
<dbReference type="PROSITE" id="PS50111">
    <property type="entry name" value="CHEMOTAXIS_TRANSDUC_2"/>
    <property type="match status" value="1"/>
</dbReference>
<organism evidence="7 8">
    <name type="scientific">Rheinheimera baltica</name>
    <dbReference type="NCBI Taxonomy" id="67576"/>
    <lineage>
        <taxon>Bacteria</taxon>
        <taxon>Pseudomonadati</taxon>
        <taxon>Pseudomonadota</taxon>
        <taxon>Gammaproteobacteria</taxon>
        <taxon>Chromatiales</taxon>
        <taxon>Chromatiaceae</taxon>
        <taxon>Rheinheimera</taxon>
    </lineage>
</organism>
<keyword evidence="5" id="KW-0812">Transmembrane</keyword>
<evidence type="ECO:0000313" key="7">
    <source>
        <dbReference type="EMBL" id="MDP5138148.1"/>
    </source>
</evidence>
<dbReference type="SMART" id="SM00283">
    <property type="entry name" value="MA"/>
    <property type="match status" value="1"/>
</dbReference>